<feature type="transmembrane region" description="Helical" evidence="6">
    <location>
        <begin position="44"/>
        <end position="65"/>
    </location>
</feature>
<keyword evidence="3 6" id="KW-0812">Transmembrane</keyword>
<comment type="caution">
    <text evidence="7">The sequence shown here is derived from an EMBL/GenBank/DDBJ whole genome shotgun (WGS) entry which is preliminary data.</text>
</comment>
<sequence length="182" mass="20406">MATVKTGLRGFAVASGSLAGRYLLGDTLTQRCIEQRQEHDRRRAALFGLFGLVMGGPAYLFYAHVPAQLGRWVEGKWKLVAAMILVDWVFFMPLIYLPVFYTFREAAYSRPTSCRSLCDSSLRFWAAHVTSDLCAATPLLVTSDVVMFTALPAFWRVPFLSSIGLLWVIYISLKRGSAECEH</sequence>
<dbReference type="EMBL" id="CAXAMN010003336">
    <property type="protein sequence ID" value="CAK9004160.1"/>
    <property type="molecule type" value="Genomic_DNA"/>
</dbReference>
<proteinExistence type="inferred from homology"/>
<comment type="similarity">
    <text evidence="2 6">Belongs to the peroxisomal membrane protein PXMP2/4 family.</text>
</comment>
<evidence type="ECO:0000256" key="5">
    <source>
        <dbReference type="ARBA" id="ARBA00023136"/>
    </source>
</evidence>
<dbReference type="PANTHER" id="PTHR11266">
    <property type="entry name" value="PEROXISOMAL MEMBRANE PROTEIN 2, PXMP2 MPV17"/>
    <property type="match status" value="1"/>
</dbReference>
<feature type="transmembrane region" description="Helical" evidence="6">
    <location>
        <begin position="153"/>
        <end position="173"/>
    </location>
</feature>
<protein>
    <submittedName>
        <fullName evidence="7">Uncharacterized protein</fullName>
    </submittedName>
</protein>
<reference evidence="7 8" key="1">
    <citation type="submission" date="2024-02" db="EMBL/GenBank/DDBJ databases">
        <authorList>
            <person name="Chen Y."/>
            <person name="Shah S."/>
            <person name="Dougan E. K."/>
            <person name="Thang M."/>
            <person name="Chan C."/>
        </authorList>
    </citation>
    <scope>NUCLEOTIDE SEQUENCE [LARGE SCALE GENOMIC DNA]</scope>
</reference>
<keyword evidence="5 6" id="KW-0472">Membrane</keyword>
<feature type="transmembrane region" description="Helical" evidence="6">
    <location>
        <begin position="122"/>
        <end position="141"/>
    </location>
</feature>
<keyword evidence="8" id="KW-1185">Reference proteome</keyword>
<gene>
    <name evidence="7" type="ORF">CCMP2556_LOCUS7569</name>
</gene>
<evidence type="ECO:0000313" key="8">
    <source>
        <dbReference type="Proteomes" id="UP001642484"/>
    </source>
</evidence>
<evidence type="ECO:0000256" key="6">
    <source>
        <dbReference type="RuleBase" id="RU363053"/>
    </source>
</evidence>
<feature type="transmembrane region" description="Helical" evidence="6">
    <location>
        <begin position="77"/>
        <end position="101"/>
    </location>
</feature>
<comment type="subcellular location">
    <subcellularLocation>
        <location evidence="1">Membrane</location>
        <topology evidence="1">Multi-pass membrane protein</topology>
    </subcellularLocation>
</comment>
<dbReference type="Proteomes" id="UP001642484">
    <property type="component" value="Unassembled WGS sequence"/>
</dbReference>
<evidence type="ECO:0000313" key="7">
    <source>
        <dbReference type="EMBL" id="CAK9004160.1"/>
    </source>
</evidence>
<name>A0ABP0INI2_9DINO</name>
<keyword evidence="4 6" id="KW-1133">Transmembrane helix</keyword>
<evidence type="ECO:0000256" key="1">
    <source>
        <dbReference type="ARBA" id="ARBA00004141"/>
    </source>
</evidence>
<organism evidence="7 8">
    <name type="scientific">Durusdinium trenchii</name>
    <dbReference type="NCBI Taxonomy" id="1381693"/>
    <lineage>
        <taxon>Eukaryota</taxon>
        <taxon>Sar</taxon>
        <taxon>Alveolata</taxon>
        <taxon>Dinophyceae</taxon>
        <taxon>Suessiales</taxon>
        <taxon>Symbiodiniaceae</taxon>
        <taxon>Durusdinium</taxon>
    </lineage>
</organism>
<evidence type="ECO:0000256" key="3">
    <source>
        <dbReference type="ARBA" id="ARBA00022692"/>
    </source>
</evidence>
<accession>A0ABP0INI2</accession>
<evidence type="ECO:0000256" key="4">
    <source>
        <dbReference type="ARBA" id="ARBA00022989"/>
    </source>
</evidence>
<evidence type="ECO:0000256" key="2">
    <source>
        <dbReference type="ARBA" id="ARBA00006824"/>
    </source>
</evidence>
<dbReference type="InterPro" id="IPR007248">
    <property type="entry name" value="Mpv17_PMP22"/>
</dbReference>